<dbReference type="OrthoDB" id="1421156at2759"/>
<organism evidence="2 3">
    <name type="scientific">Fusarium beomiforme</name>
    <dbReference type="NCBI Taxonomy" id="44412"/>
    <lineage>
        <taxon>Eukaryota</taxon>
        <taxon>Fungi</taxon>
        <taxon>Dikarya</taxon>
        <taxon>Ascomycota</taxon>
        <taxon>Pezizomycotina</taxon>
        <taxon>Sordariomycetes</taxon>
        <taxon>Hypocreomycetidae</taxon>
        <taxon>Hypocreales</taxon>
        <taxon>Nectriaceae</taxon>
        <taxon>Fusarium</taxon>
        <taxon>Fusarium burgessii species complex</taxon>
    </lineage>
</organism>
<protein>
    <submittedName>
        <fullName evidence="2">Mutator-like element transposase</fullName>
    </submittedName>
</protein>
<dbReference type="AlphaFoldDB" id="A0A9P5DRC8"/>
<dbReference type="PANTHER" id="PTHR31569:SF4">
    <property type="entry name" value="SWIM-TYPE DOMAIN-CONTAINING PROTEIN"/>
    <property type="match status" value="1"/>
</dbReference>
<evidence type="ECO:0000313" key="3">
    <source>
        <dbReference type="Proteomes" id="UP000730481"/>
    </source>
</evidence>
<dbReference type="EMBL" id="PVQB02001264">
    <property type="protein sequence ID" value="KAF4331979.1"/>
    <property type="molecule type" value="Genomic_DNA"/>
</dbReference>
<keyword evidence="3" id="KW-1185">Reference proteome</keyword>
<dbReference type="Pfam" id="PF10551">
    <property type="entry name" value="MULE"/>
    <property type="match status" value="1"/>
</dbReference>
<evidence type="ECO:0000259" key="1">
    <source>
        <dbReference type="Pfam" id="PF10551"/>
    </source>
</evidence>
<evidence type="ECO:0000313" key="2">
    <source>
        <dbReference type="EMBL" id="KAF4331979.1"/>
    </source>
</evidence>
<gene>
    <name evidence="2" type="ORF">FBEOM_14235</name>
</gene>
<dbReference type="InterPro" id="IPR018289">
    <property type="entry name" value="MULE_transposase_dom"/>
</dbReference>
<name>A0A9P5DRC8_9HYPO</name>
<comment type="caution">
    <text evidence="2">The sequence shown here is derived from an EMBL/GenBank/DDBJ whole genome shotgun (WGS) entry which is preliminary data.</text>
</comment>
<reference evidence="2" key="2">
    <citation type="submission" date="2020-02" db="EMBL/GenBank/DDBJ databases">
        <title>Identification and distribution of gene clusters putatively required for synthesis of sphingolipid metabolism inhibitors in phylogenetically diverse species of the filamentous fungus Fusarium.</title>
        <authorList>
            <person name="Kim H.-S."/>
            <person name="Busman M."/>
            <person name="Brown D.W."/>
            <person name="Divon H."/>
            <person name="Uhlig S."/>
            <person name="Proctor R.H."/>
        </authorList>
    </citation>
    <scope>NUCLEOTIDE SEQUENCE</scope>
    <source>
        <strain evidence="2">NRRL 25174</strain>
    </source>
</reference>
<dbReference type="Proteomes" id="UP000730481">
    <property type="component" value="Unassembled WGS sequence"/>
</dbReference>
<sequence>MPLLDIVGVDALKRTFCIAFAFLSGEDEDDFGWALSRLRGIYDLNGITPPGVILTDRCLACINALGFSDCFPRSYVMLCNWHITNAVTVNCKPSFFSDSGDPENGERWKEFLDFWSDIVRSPTQDIYYERLRKFKVKYVPTHLNEVGYCIENWLTLYKERFLPQELRAFTDLSNHI</sequence>
<accession>A0A9P5DRC8</accession>
<proteinExistence type="predicted"/>
<dbReference type="InterPro" id="IPR052579">
    <property type="entry name" value="Zinc_finger_SWIM"/>
</dbReference>
<dbReference type="PANTHER" id="PTHR31569">
    <property type="entry name" value="SWIM-TYPE DOMAIN-CONTAINING PROTEIN"/>
    <property type="match status" value="1"/>
</dbReference>
<reference evidence="2" key="1">
    <citation type="journal article" date="2017" name="Mycologia">
        <title>Fusarium algeriense, sp. nov., a novel toxigenic crown rot pathogen of durum wheat from Algeria is nested in the Fusarium burgessii species complex.</title>
        <authorList>
            <person name="Laraba I."/>
            <person name="Keddad A."/>
            <person name="Boureghda H."/>
            <person name="Abdallah N."/>
            <person name="Vaughan M.M."/>
            <person name="Proctor R.H."/>
            <person name="Busman M."/>
            <person name="O'Donnell K."/>
        </authorList>
    </citation>
    <scope>NUCLEOTIDE SEQUENCE</scope>
    <source>
        <strain evidence="2">NRRL 25174</strain>
    </source>
</reference>
<feature type="domain" description="MULE transposase" evidence="1">
    <location>
        <begin position="1"/>
        <end position="85"/>
    </location>
</feature>